<comment type="caution">
    <text evidence="2">The sequence shown here is derived from an EMBL/GenBank/DDBJ whole genome shotgun (WGS) entry which is preliminary data.</text>
</comment>
<organism evidence="2 3">
    <name type="scientific">Plakobranchus ocellatus</name>
    <dbReference type="NCBI Taxonomy" id="259542"/>
    <lineage>
        <taxon>Eukaryota</taxon>
        <taxon>Metazoa</taxon>
        <taxon>Spiralia</taxon>
        <taxon>Lophotrochozoa</taxon>
        <taxon>Mollusca</taxon>
        <taxon>Gastropoda</taxon>
        <taxon>Heterobranchia</taxon>
        <taxon>Euthyneura</taxon>
        <taxon>Panpulmonata</taxon>
        <taxon>Sacoglossa</taxon>
        <taxon>Placobranchoidea</taxon>
        <taxon>Plakobranchidae</taxon>
        <taxon>Plakobranchus</taxon>
    </lineage>
</organism>
<proteinExistence type="predicted"/>
<dbReference type="EMBL" id="BLXT01007004">
    <property type="protein sequence ID" value="GFO35804.1"/>
    <property type="molecule type" value="Genomic_DNA"/>
</dbReference>
<gene>
    <name evidence="2" type="ORF">PoB_006230900</name>
</gene>
<evidence type="ECO:0000313" key="3">
    <source>
        <dbReference type="Proteomes" id="UP000735302"/>
    </source>
</evidence>
<protein>
    <submittedName>
        <fullName evidence="2">Uncharacterized protein</fullName>
    </submittedName>
</protein>
<name>A0AAV4CV96_9GAST</name>
<evidence type="ECO:0000313" key="2">
    <source>
        <dbReference type="EMBL" id="GFO35804.1"/>
    </source>
</evidence>
<feature type="region of interest" description="Disordered" evidence="1">
    <location>
        <begin position="1"/>
        <end position="55"/>
    </location>
</feature>
<sequence length="131" mass="14079">MTATDTLITGLRRDKCCRSTIPGPDQELQKGGVPDEGEGSSSPIEVQGATSPLWEGEEVPFGRESRMLCPPEADKFLQFQSENMASPGTTMVHNQHPQVHNVCRGGGSGTPGTSPPDPALNTAYNYRFCQT</sequence>
<feature type="compositionally biased region" description="Polar residues" evidence="1">
    <location>
        <begin position="39"/>
        <end position="50"/>
    </location>
</feature>
<evidence type="ECO:0000256" key="1">
    <source>
        <dbReference type="SAM" id="MobiDB-lite"/>
    </source>
</evidence>
<reference evidence="2 3" key="1">
    <citation type="journal article" date="2021" name="Elife">
        <title>Chloroplast acquisition without the gene transfer in kleptoplastic sea slugs, Plakobranchus ocellatus.</title>
        <authorList>
            <person name="Maeda T."/>
            <person name="Takahashi S."/>
            <person name="Yoshida T."/>
            <person name="Shimamura S."/>
            <person name="Takaki Y."/>
            <person name="Nagai Y."/>
            <person name="Toyoda A."/>
            <person name="Suzuki Y."/>
            <person name="Arimoto A."/>
            <person name="Ishii H."/>
            <person name="Satoh N."/>
            <person name="Nishiyama T."/>
            <person name="Hasebe M."/>
            <person name="Maruyama T."/>
            <person name="Minagawa J."/>
            <person name="Obokata J."/>
            <person name="Shigenobu S."/>
        </authorList>
    </citation>
    <scope>NUCLEOTIDE SEQUENCE [LARGE SCALE GENOMIC DNA]</scope>
</reference>
<dbReference type="AlphaFoldDB" id="A0AAV4CV96"/>
<accession>A0AAV4CV96</accession>
<feature type="region of interest" description="Disordered" evidence="1">
    <location>
        <begin position="98"/>
        <end position="121"/>
    </location>
</feature>
<dbReference type="Proteomes" id="UP000735302">
    <property type="component" value="Unassembled WGS sequence"/>
</dbReference>
<keyword evidence="3" id="KW-1185">Reference proteome</keyword>